<dbReference type="Gene3D" id="3.40.50.12780">
    <property type="entry name" value="N-terminal domain of ligase-like"/>
    <property type="match status" value="1"/>
</dbReference>
<dbReference type="Pfam" id="PF13193">
    <property type="entry name" value="AMP-binding_C"/>
    <property type="match status" value="1"/>
</dbReference>
<dbReference type="PROSITE" id="PS00455">
    <property type="entry name" value="AMP_BINDING"/>
    <property type="match status" value="1"/>
</dbReference>
<dbReference type="EMBL" id="JAGIOO010000001">
    <property type="protein sequence ID" value="MBP2478228.1"/>
    <property type="molecule type" value="Genomic_DNA"/>
</dbReference>
<dbReference type="InterPro" id="IPR000873">
    <property type="entry name" value="AMP-dep_synth/lig_dom"/>
</dbReference>
<dbReference type="InterPro" id="IPR045851">
    <property type="entry name" value="AMP-bd_C_sf"/>
</dbReference>
<dbReference type="InterPro" id="IPR025110">
    <property type="entry name" value="AMP-bd_C"/>
</dbReference>
<feature type="domain" description="AMP-binding enzyme C-terminal" evidence="4">
    <location>
        <begin position="434"/>
        <end position="509"/>
    </location>
</feature>
<dbReference type="InterPro" id="IPR020845">
    <property type="entry name" value="AMP-binding_CS"/>
</dbReference>
<dbReference type="RefSeq" id="WP_086782408.1">
    <property type="nucleotide sequence ID" value="NZ_JAGIOO010000001.1"/>
</dbReference>
<evidence type="ECO:0000259" key="3">
    <source>
        <dbReference type="Pfam" id="PF00501"/>
    </source>
</evidence>
<dbReference type="InterPro" id="IPR042099">
    <property type="entry name" value="ANL_N_sf"/>
</dbReference>
<dbReference type="PANTHER" id="PTHR24096">
    <property type="entry name" value="LONG-CHAIN-FATTY-ACID--COA LIGASE"/>
    <property type="match status" value="1"/>
</dbReference>
<dbReference type="Proteomes" id="UP001519363">
    <property type="component" value="Unassembled WGS sequence"/>
</dbReference>
<accession>A0ABS5ANS2</accession>
<evidence type="ECO:0000313" key="5">
    <source>
        <dbReference type="EMBL" id="MBP2478228.1"/>
    </source>
</evidence>
<dbReference type="CDD" id="cd05904">
    <property type="entry name" value="4CL"/>
    <property type="match status" value="1"/>
</dbReference>
<evidence type="ECO:0000256" key="2">
    <source>
        <dbReference type="ARBA" id="ARBA00022598"/>
    </source>
</evidence>
<keyword evidence="6" id="KW-1185">Reference proteome</keyword>
<dbReference type="SUPFAM" id="SSF56801">
    <property type="entry name" value="Acetyl-CoA synthetase-like"/>
    <property type="match status" value="1"/>
</dbReference>
<evidence type="ECO:0000313" key="6">
    <source>
        <dbReference type="Proteomes" id="UP001519363"/>
    </source>
</evidence>
<reference evidence="5 6" key="1">
    <citation type="submission" date="2021-03" db="EMBL/GenBank/DDBJ databases">
        <title>Sequencing the genomes of 1000 actinobacteria strains.</title>
        <authorList>
            <person name="Klenk H.-P."/>
        </authorList>
    </citation>
    <scope>NUCLEOTIDE SEQUENCE [LARGE SCALE GENOMIC DNA]</scope>
    <source>
        <strain evidence="5 6">DSM 44580</strain>
    </source>
</reference>
<gene>
    <name evidence="5" type="ORF">JOF53_007100</name>
</gene>
<dbReference type="PANTHER" id="PTHR24096:SF149">
    <property type="entry name" value="AMP-BINDING DOMAIN-CONTAINING PROTEIN-RELATED"/>
    <property type="match status" value="1"/>
</dbReference>
<protein>
    <submittedName>
        <fullName evidence="5">Acyl-CoA synthetase (AMP-forming)/AMP-acid ligase II</fullName>
    </submittedName>
</protein>
<evidence type="ECO:0000259" key="4">
    <source>
        <dbReference type="Pfam" id="PF13193"/>
    </source>
</evidence>
<dbReference type="Pfam" id="PF00501">
    <property type="entry name" value="AMP-binding"/>
    <property type="match status" value="1"/>
</dbReference>
<keyword evidence="2 5" id="KW-0436">Ligase</keyword>
<sequence length="519" mass="55613">MIHRSPFPDVELPELPIHEYVLGQALERGDQVALVDASKPDGTRVTYAQLHAAVDRLAAGLAQAGLGKGDVLALFSPNTVAYPVVFFAAIKVGAIVTTVNALYTEAELASQLQDSGAKFLVTISPFLDRAVPAAATSGIDADRVLVCDTAEGHRSVLELMATDGPVPEVEIDVHEDVAVMPYSSGTTGKAKGVMLTHFNIVANLEQSVGSQPTGPDDRIMAILPMFHIYGMTVLVMHSLRSGSTVVVLPRFELEQFLAAIQEHKVTKVPVAPPIVVALAKHPLVDKYDLSSVRAVLSAAAPLDAELSHLCATRLNARVSQGYGMTELSPCCHVVPDSDENPPDGTVGKLIANTEARLVDPATGEDAPTGELWIRGPQVMKGYFARGADTASMIDEDGWLHTGDIARVDEDGNYFVVDRLKELIKYKGYQVPPAELEAILLADPRIADAAVIGVVDEEGEEVPKAFVVPAAGQELSEDDVKTYVAEKVAPYKKVRVVEFIDAVPRALSGKILRRELRARG</sequence>
<proteinExistence type="inferred from homology"/>
<dbReference type="GO" id="GO:0016874">
    <property type="term" value="F:ligase activity"/>
    <property type="evidence" value="ECO:0007669"/>
    <property type="project" value="UniProtKB-KW"/>
</dbReference>
<comment type="caution">
    <text evidence="5">The sequence shown here is derived from an EMBL/GenBank/DDBJ whole genome shotgun (WGS) entry which is preliminary data.</text>
</comment>
<name>A0ABS5ANS2_9PSEU</name>
<feature type="domain" description="AMP-dependent synthetase/ligase" evidence="3">
    <location>
        <begin position="24"/>
        <end position="383"/>
    </location>
</feature>
<evidence type="ECO:0000256" key="1">
    <source>
        <dbReference type="ARBA" id="ARBA00006432"/>
    </source>
</evidence>
<dbReference type="Gene3D" id="3.30.300.30">
    <property type="match status" value="1"/>
</dbReference>
<organism evidence="5 6">
    <name type="scientific">Crossiella equi</name>
    <dbReference type="NCBI Taxonomy" id="130796"/>
    <lineage>
        <taxon>Bacteria</taxon>
        <taxon>Bacillati</taxon>
        <taxon>Actinomycetota</taxon>
        <taxon>Actinomycetes</taxon>
        <taxon>Pseudonocardiales</taxon>
        <taxon>Pseudonocardiaceae</taxon>
        <taxon>Crossiella</taxon>
    </lineage>
</organism>
<comment type="similarity">
    <text evidence="1">Belongs to the ATP-dependent AMP-binding enzyme family.</text>
</comment>